<sequence>MVIKKVRTRLGIASAPKKDSPKKMSAMEELQYCAGTLSWRQRCAMKNEYVACLKERLPAVPIIPKCHLVCAHVRNFTYQLVLSSL</sequence>
<dbReference type="AlphaFoldDB" id="A0A915CLQ2"/>
<protein>
    <submittedName>
        <fullName evidence="2">Uncharacterized protein</fullName>
    </submittedName>
</protein>
<evidence type="ECO:0000313" key="1">
    <source>
        <dbReference type="Proteomes" id="UP000887574"/>
    </source>
</evidence>
<proteinExistence type="predicted"/>
<dbReference type="Proteomes" id="UP000887574">
    <property type="component" value="Unplaced"/>
</dbReference>
<reference evidence="2" key="1">
    <citation type="submission" date="2022-11" db="UniProtKB">
        <authorList>
            <consortium name="WormBaseParasite"/>
        </authorList>
    </citation>
    <scope>IDENTIFICATION</scope>
</reference>
<evidence type="ECO:0000313" key="2">
    <source>
        <dbReference type="WBParaSite" id="jg10306"/>
    </source>
</evidence>
<accession>A0A915CLQ2</accession>
<name>A0A915CLQ2_9BILA</name>
<organism evidence="1 2">
    <name type="scientific">Ditylenchus dipsaci</name>
    <dbReference type="NCBI Taxonomy" id="166011"/>
    <lineage>
        <taxon>Eukaryota</taxon>
        <taxon>Metazoa</taxon>
        <taxon>Ecdysozoa</taxon>
        <taxon>Nematoda</taxon>
        <taxon>Chromadorea</taxon>
        <taxon>Rhabditida</taxon>
        <taxon>Tylenchina</taxon>
        <taxon>Tylenchomorpha</taxon>
        <taxon>Sphaerularioidea</taxon>
        <taxon>Anguinidae</taxon>
        <taxon>Anguininae</taxon>
        <taxon>Ditylenchus</taxon>
    </lineage>
</organism>
<keyword evidence="1" id="KW-1185">Reference proteome</keyword>
<dbReference type="WBParaSite" id="jg10306">
    <property type="protein sequence ID" value="jg10306"/>
    <property type="gene ID" value="jg10306"/>
</dbReference>